<protein>
    <submittedName>
        <fullName evidence="2">Lumazine-binding protein</fullName>
    </submittedName>
</protein>
<comment type="caution">
    <text evidence="2">The sequence shown here is derived from an EMBL/GenBank/DDBJ whole genome shotgun (WGS) entry which is preliminary data.</text>
</comment>
<reference evidence="2 3" key="1">
    <citation type="submission" date="2018-10" db="EMBL/GenBank/DDBJ databases">
        <title>Draft genome of Mycobacterium hodleri strain B.</title>
        <authorList>
            <person name="Amande T.J."/>
            <person name="Mcgenity T.J."/>
        </authorList>
    </citation>
    <scope>NUCLEOTIDE SEQUENCE [LARGE SCALE GENOMIC DNA]</scope>
    <source>
        <strain evidence="2 3">B</strain>
    </source>
</reference>
<evidence type="ECO:0000256" key="1">
    <source>
        <dbReference type="SAM" id="Phobius"/>
    </source>
</evidence>
<dbReference type="RefSeq" id="WP_142552514.1">
    <property type="nucleotide sequence ID" value="NZ_VIFX01000014.1"/>
</dbReference>
<proteinExistence type="predicted"/>
<evidence type="ECO:0000313" key="3">
    <source>
        <dbReference type="Proteomes" id="UP000315759"/>
    </source>
</evidence>
<dbReference type="EMBL" id="VIFX01000014">
    <property type="protein sequence ID" value="TQR86250.1"/>
    <property type="molecule type" value="Genomic_DNA"/>
</dbReference>
<dbReference type="AlphaFoldDB" id="A0A544W210"/>
<feature type="transmembrane region" description="Helical" evidence="1">
    <location>
        <begin position="12"/>
        <end position="36"/>
    </location>
</feature>
<keyword evidence="3" id="KW-1185">Reference proteome</keyword>
<organism evidence="2 3">
    <name type="scientific">Mycolicibacterium hodleri</name>
    <dbReference type="NCBI Taxonomy" id="49897"/>
    <lineage>
        <taxon>Bacteria</taxon>
        <taxon>Bacillati</taxon>
        <taxon>Actinomycetota</taxon>
        <taxon>Actinomycetes</taxon>
        <taxon>Mycobacteriales</taxon>
        <taxon>Mycobacteriaceae</taxon>
        <taxon>Mycolicibacterium</taxon>
    </lineage>
</organism>
<keyword evidence="1" id="KW-1133">Transmembrane helix</keyword>
<sequence>MSEPEPEPDRPTLAPFLGGLAVFALVILGIVLFNVFGSDTTTPGDQVAKAAVGQNDAMQRQDYGKFRDFTCRAKQGSEADFLARQRDSVTKNGERYLDDVTDITVDGARASATVTYHFDKTAETKTPGEVSFVQEDGAWKVCTG</sequence>
<accession>A0A544W210</accession>
<name>A0A544W210_9MYCO</name>
<gene>
    <name evidence="2" type="ORF">D8S82_13130</name>
</gene>
<dbReference type="Proteomes" id="UP000315759">
    <property type="component" value="Unassembled WGS sequence"/>
</dbReference>
<evidence type="ECO:0000313" key="2">
    <source>
        <dbReference type="EMBL" id="TQR86250.1"/>
    </source>
</evidence>
<keyword evidence="1" id="KW-0812">Transmembrane</keyword>
<keyword evidence="1" id="KW-0472">Membrane</keyword>